<evidence type="ECO:0000259" key="8">
    <source>
        <dbReference type="PROSITE" id="PS50112"/>
    </source>
</evidence>
<feature type="domain" description="PAS" evidence="8">
    <location>
        <begin position="153"/>
        <end position="223"/>
    </location>
</feature>
<sequence>MPSQNFEKLKRESLISEILNSEPSNRLRSKPEYSLFVDLNGRIEIINSETADFLEFHFNLSLQEKESLFEIIPLESLEEFLNQFNEALAGYSTSVTIKSSSTNKDIQFRKTLVEKAEIKFIEIRITTSDAINYGTTTSISKESIQEVEILNKTSQVFESLFNNHPDAVYSFDLQGNFISANESACKMTEISNSELLKHSFLPLIPEKDQEMVLNHFLKAVKGEFQNYNTGMRSFKGTEIVINITNFPIIINGEITGVFGIAKDITESELTKKHSKDLEHRYKTILDQSLDVICTIDKEGCFVHINEACYEMWGYKPEELYGKAYMEFVLQEDWETTTVAAQEIMSGDNKTNFSNRYFKKDGSIVPMVWSVRWVEEEQLMYCIAKNASEMNAVRSKLEEERNILRAIIDNIPDYIFVKNRRDELILANKMFYSDYMGKGTEAELLNLKPTEYLSEDYGKEITMDNKSVMENDLAVINRKDVVYDHKGKKEVILLTKVPFKTKEGDVIGLVGIARNITENYEFEQEQKLISKLINSLSASKNLRQGLSDTIQTISEYFDFDFAQAWEVGIIDGNLKELVNYKKEEHVTINKEVINILSSKSLPKTVLESQTSEISLVLESNSILLGVPIVFDKNVIQVLTFYGIKRDREVGLIKDIINRLSLQISSDIQRKMTESQLNNLFKYSPNLIAVIGLDGYMKKVSPSFTKIFGYSEEELLNTPYHEFLHPEEVSVSFKRLKEVTQGYVPRSYEGRCRTKDGDWKWISWTPSEIISDDGVINLFGLDITPLKTANLEMLKFKNVIESSSEGVTILDLKSGDVYLNSSFKKALGYNEEELNQIIKIKNAYRNEHQGEEVFNQLLNGKSWNGDIQLLDKSNKVLDYQFSGGPIFNQNNELIAVYGIHTDITDRKNYEKELKKFNNQVNNILESITDGFFSVTKDWIVTYFNKEAEKLLRISKDSILDKYLWDFFPEAKDSDSYKKYSKALETGEKVSFQDYFKAYDTWFEVNAYPSPSGLSIYFKDITTKKRADEEIRIAKERYDLITKVTHEAIYDWDIPNNTMEWSMAYFSTYGYEIPELENGLEHWENQLHPDNKDEVILSLENALKDSSVNFWEYGYKLVKANKEISIVMDRGLITRNEEGDAIRMIGSLQDISQLKQNEIALEQLNSELNNRANELATSNAELEQFAYIASHDLQEPLRMVTSFLTQLNKKYKDQLDPKAQQYIYYATDGAVRMRQILLDLLEYSRVGRMNYQLEEIDLNIMLEEIIKLHKDLISEANGKILYKDLPKIYAASSPLQRVLSNLITNALKYQNSENKAEIKIEVFDTLDFWQIDVTDNGIGIEEQFFEKIFVVFQRLHSKDNYSGTGIGLAICRKIIENHGGKIWVSSKMNKGSTFHITIKKQN</sequence>
<dbReference type="GO" id="GO:0000155">
    <property type="term" value="F:phosphorelay sensor kinase activity"/>
    <property type="evidence" value="ECO:0007669"/>
    <property type="project" value="InterPro"/>
</dbReference>
<feature type="domain" description="PAC" evidence="9">
    <location>
        <begin position="468"/>
        <end position="527"/>
    </location>
</feature>
<evidence type="ECO:0000256" key="6">
    <source>
        <dbReference type="SAM" id="Coils"/>
    </source>
</evidence>
<feature type="domain" description="PAC" evidence="9">
    <location>
        <begin position="861"/>
        <end position="913"/>
    </location>
</feature>
<feature type="domain" description="PAS" evidence="8">
    <location>
        <begin position="914"/>
        <end position="984"/>
    </location>
</feature>
<evidence type="ECO:0000259" key="9">
    <source>
        <dbReference type="PROSITE" id="PS50113"/>
    </source>
</evidence>
<dbReference type="Pfam" id="PF00512">
    <property type="entry name" value="HisKA"/>
    <property type="match status" value="1"/>
</dbReference>
<dbReference type="InterPro" id="IPR005467">
    <property type="entry name" value="His_kinase_dom"/>
</dbReference>
<dbReference type="SMART" id="SM00387">
    <property type="entry name" value="HATPase_c"/>
    <property type="match status" value="1"/>
</dbReference>
<dbReference type="EMBL" id="VORY01000032">
    <property type="protein sequence ID" value="TXD91840.1"/>
    <property type="molecule type" value="Genomic_DNA"/>
</dbReference>
<comment type="catalytic activity">
    <reaction evidence="1">
        <text>ATP + protein L-histidine = ADP + protein N-phospho-L-histidine.</text>
        <dbReference type="EC" id="2.7.13.3"/>
    </reaction>
</comment>
<dbReference type="EC" id="2.7.13.3" evidence="2"/>
<dbReference type="InterPro" id="IPR000014">
    <property type="entry name" value="PAS"/>
</dbReference>
<dbReference type="InterPro" id="IPR036890">
    <property type="entry name" value="HATPase_C_sf"/>
</dbReference>
<dbReference type="Gene3D" id="3.30.565.10">
    <property type="entry name" value="Histidine kinase-like ATPase, C-terminal domain"/>
    <property type="match status" value="1"/>
</dbReference>
<dbReference type="InterPro" id="IPR003594">
    <property type="entry name" value="HATPase_dom"/>
</dbReference>
<dbReference type="Proteomes" id="UP000321367">
    <property type="component" value="Unassembled WGS sequence"/>
</dbReference>
<feature type="domain" description="PAS" evidence="8">
    <location>
        <begin position="277"/>
        <end position="347"/>
    </location>
</feature>
<dbReference type="InterPro" id="IPR013656">
    <property type="entry name" value="PAS_4"/>
</dbReference>
<evidence type="ECO:0000256" key="1">
    <source>
        <dbReference type="ARBA" id="ARBA00000085"/>
    </source>
</evidence>
<evidence type="ECO:0000256" key="2">
    <source>
        <dbReference type="ARBA" id="ARBA00012438"/>
    </source>
</evidence>
<dbReference type="PROSITE" id="PS50109">
    <property type="entry name" value="HIS_KIN"/>
    <property type="match status" value="1"/>
</dbReference>
<dbReference type="SUPFAM" id="SSF47384">
    <property type="entry name" value="Homodimeric domain of signal transducing histidine kinase"/>
    <property type="match status" value="1"/>
</dbReference>
<dbReference type="InterPro" id="IPR013767">
    <property type="entry name" value="PAS_fold"/>
</dbReference>
<dbReference type="InterPro" id="IPR003661">
    <property type="entry name" value="HisK_dim/P_dom"/>
</dbReference>
<dbReference type="NCBIfam" id="TIGR00229">
    <property type="entry name" value="sensory_box"/>
    <property type="match status" value="6"/>
</dbReference>
<dbReference type="SUPFAM" id="SSF55785">
    <property type="entry name" value="PYP-like sensor domain (PAS domain)"/>
    <property type="match status" value="7"/>
</dbReference>
<feature type="domain" description="PAS" evidence="8">
    <location>
        <begin position="790"/>
        <end position="832"/>
    </location>
</feature>
<dbReference type="GO" id="GO:0006355">
    <property type="term" value="P:regulation of DNA-templated transcription"/>
    <property type="evidence" value="ECO:0007669"/>
    <property type="project" value="InterPro"/>
</dbReference>
<dbReference type="PANTHER" id="PTHR43304:SF1">
    <property type="entry name" value="PAC DOMAIN-CONTAINING PROTEIN"/>
    <property type="match status" value="1"/>
</dbReference>
<dbReference type="InterPro" id="IPR013655">
    <property type="entry name" value="PAS_fold_3"/>
</dbReference>
<feature type="domain" description="PAC" evidence="9">
    <location>
        <begin position="1108"/>
        <end position="1160"/>
    </location>
</feature>
<reference evidence="10 11" key="1">
    <citation type="submission" date="2019-08" db="EMBL/GenBank/DDBJ databases">
        <title>Genome sequence of Gillisia hiemivivida IC154 (type strain).</title>
        <authorList>
            <person name="Bowman J.P."/>
        </authorList>
    </citation>
    <scope>NUCLEOTIDE SEQUENCE [LARGE SCALE GENOMIC DNA]</scope>
    <source>
        <strain evidence="10 11">IC154</strain>
    </source>
</reference>
<keyword evidence="6" id="KW-0175">Coiled coil</keyword>
<feature type="domain" description="PAS" evidence="8">
    <location>
        <begin position="1031"/>
        <end position="1103"/>
    </location>
</feature>
<dbReference type="InterPro" id="IPR001610">
    <property type="entry name" value="PAC"/>
</dbReference>
<dbReference type="Pfam" id="PF13426">
    <property type="entry name" value="PAS_9"/>
    <property type="match status" value="1"/>
</dbReference>
<evidence type="ECO:0000259" key="7">
    <source>
        <dbReference type="PROSITE" id="PS50109"/>
    </source>
</evidence>
<dbReference type="SMART" id="SM00086">
    <property type="entry name" value="PAC"/>
    <property type="match status" value="6"/>
</dbReference>
<dbReference type="Pfam" id="PF00989">
    <property type="entry name" value="PAS"/>
    <property type="match status" value="1"/>
</dbReference>
<dbReference type="Pfam" id="PF02518">
    <property type="entry name" value="HATPase_c"/>
    <property type="match status" value="1"/>
</dbReference>
<dbReference type="InterPro" id="IPR035965">
    <property type="entry name" value="PAS-like_dom_sf"/>
</dbReference>
<protein>
    <recommendedName>
        <fullName evidence="2">histidine kinase</fullName>
        <ecNumber evidence="2">2.7.13.3</ecNumber>
    </recommendedName>
</protein>
<evidence type="ECO:0000256" key="4">
    <source>
        <dbReference type="ARBA" id="ARBA00022679"/>
    </source>
</evidence>
<proteinExistence type="predicted"/>
<dbReference type="PROSITE" id="PS50112">
    <property type="entry name" value="PAS"/>
    <property type="match status" value="6"/>
</dbReference>
<dbReference type="FunFam" id="3.30.565.10:FF:000006">
    <property type="entry name" value="Sensor histidine kinase WalK"/>
    <property type="match status" value="1"/>
</dbReference>
<organism evidence="10 11">
    <name type="scientific">Gillisia hiemivivida</name>
    <dbReference type="NCBI Taxonomy" id="291190"/>
    <lineage>
        <taxon>Bacteria</taxon>
        <taxon>Pseudomonadati</taxon>
        <taxon>Bacteroidota</taxon>
        <taxon>Flavobacteriia</taxon>
        <taxon>Flavobacteriales</taxon>
        <taxon>Flavobacteriaceae</taxon>
        <taxon>Gillisia</taxon>
    </lineage>
</organism>
<dbReference type="SUPFAM" id="SSF55874">
    <property type="entry name" value="ATPase domain of HSP90 chaperone/DNA topoisomerase II/histidine kinase"/>
    <property type="match status" value="1"/>
</dbReference>
<dbReference type="PROSITE" id="PS50113">
    <property type="entry name" value="PAC"/>
    <property type="match status" value="3"/>
</dbReference>
<dbReference type="Pfam" id="PF08448">
    <property type="entry name" value="PAS_4"/>
    <property type="match status" value="2"/>
</dbReference>
<dbReference type="InterPro" id="IPR052162">
    <property type="entry name" value="Sensor_kinase/Photoreceptor"/>
</dbReference>
<keyword evidence="4" id="KW-0808">Transferase</keyword>
<dbReference type="CDD" id="cd00130">
    <property type="entry name" value="PAS"/>
    <property type="match status" value="5"/>
</dbReference>
<dbReference type="Pfam" id="PF08447">
    <property type="entry name" value="PAS_3"/>
    <property type="match status" value="3"/>
</dbReference>
<dbReference type="PRINTS" id="PR00344">
    <property type="entry name" value="BCTRLSENSOR"/>
</dbReference>
<dbReference type="InterPro" id="IPR004358">
    <property type="entry name" value="Sig_transdc_His_kin-like_C"/>
</dbReference>
<dbReference type="Gene3D" id="3.30.450.20">
    <property type="entry name" value="PAS domain"/>
    <property type="match status" value="7"/>
</dbReference>
<dbReference type="InterPro" id="IPR000700">
    <property type="entry name" value="PAS-assoc_C"/>
</dbReference>
<dbReference type="RefSeq" id="WP_146934795.1">
    <property type="nucleotide sequence ID" value="NZ_CBCSHZ010000036.1"/>
</dbReference>
<feature type="coiled-coil region" evidence="6">
    <location>
        <begin position="1148"/>
        <end position="1178"/>
    </location>
</feature>
<evidence type="ECO:0000256" key="5">
    <source>
        <dbReference type="ARBA" id="ARBA00022777"/>
    </source>
</evidence>
<comment type="caution">
    <text evidence="10">The sequence shown here is derived from an EMBL/GenBank/DDBJ whole genome shotgun (WGS) entry which is preliminary data.</text>
</comment>
<dbReference type="PANTHER" id="PTHR43304">
    <property type="entry name" value="PHYTOCHROME-LIKE PROTEIN CPH1"/>
    <property type="match status" value="1"/>
</dbReference>
<dbReference type="CDD" id="cd00082">
    <property type="entry name" value="HisKA"/>
    <property type="match status" value="1"/>
</dbReference>
<dbReference type="InterPro" id="IPR036097">
    <property type="entry name" value="HisK_dim/P_sf"/>
</dbReference>
<dbReference type="OrthoDB" id="9124519at2"/>
<keyword evidence="11" id="KW-1185">Reference proteome</keyword>
<feature type="domain" description="PAS" evidence="8">
    <location>
        <begin position="671"/>
        <end position="741"/>
    </location>
</feature>
<evidence type="ECO:0000313" key="10">
    <source>
        <dbReference type="EMBL" id="TXD91840.1"/>
    </source>
</evidence>
<gene>
    <name evidence="10" type="ORF">ES724_15805</name>
</gene>
<dbReference type="SMART" id="SM00388">
    <property type="entry name" value="HisKA"/>
    <property type="match status" value="1"/>
</dbReference>
<dbReference type="SMART" id="SM00091">
    <property type="entry name" value="PAS"/>
    <property type="match status" value="8"/>
</dbReference>
<evidence type="ECO:0000256" key="3">
    <source>
        <dbReference type="ARBA" id="ARBA00022553"/>
    </source>
</evidence>
<dbReference type="Gene3D" id="1.10.287.130">
    <property type="match status" value="1"/>
</dbReference>
<accession>A0A5C6ZSY5</accession>
<name>A0A5C6ZSY5_9FLAO</name>
<keyword evidence="3" id="KW-0597">Phosphoprotein</keyword>
<evidence type="ECO:0000313" key="11">
    <source>
        <dbReference type="Proteomes" id="UP000321367"/>
    </source>
</evidence>
<keyword evidence="5" id="KW-0418">Kinase</keyword>
<feature type="domain" description="Histidine kinase" evidence="7">
    <location>
        <begin position="1185"/>
        <end position="1399"/>
    </location>
</feature>